<organism evidence="1 2">
    <name type="scientific">Aquipseudomonas alcaligenes</name>
    <name type="common">Pseudomonas alcaligenes</name>
    <dbReference type="NCBI Taxonomy" id="43263"/>
    <lineage>
        <taxon>Bacteria</taxon>
        <taxon>Pseudomonadati</taxon>
        <taxon>Pseudomonadota</taxon>
        <taxon>Gammaproteobacteria</taxon>
        <taxon>Pseudomonadales</taxon>
        <taxon>Pseudomonadaceae</taxon>
        <taxon>Aquipseudomonas</taxon>
    </lineage>
</organism>
<evidence type="ECO:0000313" key="1">
    <source>
        <dbReference type="EMBL" id="SIQ29738.1"/>
    </source>
</evidence>
<name>A0A1N6RLH7_AQUAC</name>
<dbReference type="AlphaFoldDB" id="A0A1N6RLH7"/>
<reference evidence="1 2" key="1">
    <citation type="submission" date="2017-01" db="EMBL/GenBank/DDBJ databases">
        <authorList>
            <person name="Mah S.A."/>
            <person name="Swanson W.J."/>
            <person name="Moy G.W."/>
            <person name="Vacquier V.D."/>
        </authorList>
    </citation>
    <scope>NUCLEOTIDE SEQUENCE [LARGE SCALE GENOMIC DNA]</scope>
    <source>
        <strain evidence="1 2">RU36E</strain>
    </source>
</reference>
<gene>
    <name evidence="1" type="ORF">SAMN05878282_10361</name>
</gene>
<protein>
    <submittedName>
        <fullName evidence="1">Putative lipoprotein</fullName>
    </submittedName>
</protein>
<evidence type="ECO:0000313" key="2">
    <source>
        <dbReference type="Proteomes" id="UP000185841"/>
    </source>
</evidence>
<accession>A0A1N6RLH7</accession>
<dbReference type="Proteomes" id="UP000185841">
    <property type="component" value="Unassembled WGS sequence"/>
</dbReference>
<keyword evidence="1" id="KW-0449">Lipoprotein</keyword>
<dbReference type="EMBL" id="FTMP01000003">
    <property type="protein sequence ID" value="SIQ29738.1"/>
    <property type="molecule type" value="Genomic_DNA"/>
</dbReference>
<proteinExistence type="predicted"/>
<sequence length="224" mass="24585">MPNIRPLLFTLLPLFAGCQLFQVYVPPTPATPAVRLQGELTLEQDRLFLRPCGEQRRLGLISEKTSELRRDVDTLLADGQSSLFVDLRGWPQGSTQADLDGEIRLDQVYRVHGEGPGCDEPGFDRLLLRASGHEPDWALGVGEEGLVLLRPSEEPLALPYLEEQMPNGSLSLSSEANGQRLELWLTPEHCVDSMSGAVQHLSAELRLNGSVLRGCASYGGARSQ</sequence>
<dbReference type="RefSeq" id="WP_076426054.1">
    <property type="nucleotide sequence ID" value="NZ_FTMP01000003.1"/>
</dbReference>
<dbReference type="PROSITE" id="PS51257">
    <property type="entry name" value="PROKAR_LIPOPROTEIN"/>
    <property type="match status" value="1"/>
</dbReference>